<proteinExistence type="inferred from homology"/>
<dbReference type="AlphaFoldDB" id="A0AAD4X630"/>
<evidence type="ECO:0000313" key="5">
    <source>
        <dbReference type="Proteomes" id="UP001202328"/>
    </source>
</evidence>
<dbReference type="InterPro" id="IPR037231">
    <property type="entry name" value="NAP-like_sf"/>
</dbReference>
<dbReference type="Pfam" id="PF00956">
    <property type="entry name" value="NAP"/>
    <property type="match status" value="2"/>
</dbReference>
<dbReference type="GO" id="GO:0006334">
    <property type="term" value="P:nucleosome assembly"/>
    <property type="evidence" value="ECO:0007669"/>
    <property type="project" value="InterPro"/>
</dbReference>
<keyword evidence="5" id="KW-1185">Reference proteome</keyword>
<gene>
    <name evidence="4" type="ORF">MKW98_028613</name>
</gene>
<sequence>MTSSHADDIISCGQLPHYGHRKLVCSWEDKLNKTVQEGTVISSQEETQTHSARFQRKLWQLLDQIMELQDEVDQVNYKEYDEKLKLKEVYKDKLRWDDKYGCLRHPCITPAQERLFDERSEIAKSLPHFWSTALFADFGLLRYMNEEEQKIMLKYLKSVNVIYHGDAKSGYTIYLNMDTNPYFDNSSLAKTFRFCRGGISSEKGTEIRWMEDKGIEVFAEKGGTQSHTDKFSFFKWFREGSETTCNLVAEEIVFEFWPNAHRYYLMGRSRSAEKGRQMLTEENRKRTELKGEETTFEDDKLSTITARLRTAEQQAIQEWHTMKMEYELELVKGEREVHKECESLRRHIYNRRNEIVKNIPHFWLIAFSSHYALHHLLREEDQMIFKFLNSVNVEETEDDEGVMCGYTITLNFDGNPYFENDSLTKTISGKMACFFTWFADLGCVAMETYDEVANLIKQDFWPNAGRYFFNGNLNDEQKVDLVAIKKTAQITSSLRTFCI</sequence>
<dbReference type="EMBL" id="JAJJMB010015736">
    <property type="protein sequence ID" value="KAI3852534.1"/>
    <property type="molecule type" value="Genomic_DNA"/>
</dbReference>
<name>A0AAD4X630_9MAGN</name>
<dbReference type="SUPFAM" id="SSF143113">
    <property type="entry name" value="NAP-like"/>
    <property type="match status" value="2"/>
</dbReference>
<evidence type="ECO:0000256" key="3">
    <source>
        <dbReference type="RuleBase" id="RU003876"/>
    </source>
</evidence>
<comment type="caution">
    <text evidence="4">The sequence shown here is derived from an EMBL/GenBank/DDBJ whole genome shotgun (WGS) entry which is preliminary data.</text>
</comment>
<dbReference type="PANTHER" id="PTHR11875">
    <property type="entry name" value="TESTIS-SPECIFIC Y-ENCODED PROTEIN"/>
    <property type="match status" value="1"/>
</dbReference>
<dbReference type="Proteomes" id="UP001202328">
    <property type="component" value="Unassembled WGS sequence"/>
</dbReference>
<reference evidence="4" key="1">
    <citation type="submission" date="2022-04" db="EMBL/GenBank/DDBJ databases">
        <title>A functionally conserved STORR gene fusion in Papaver species that diverged 16.8 million years ago.</title>
        <authorList>
            <person name="Catania T."/>
        </authorList>
    </citation>
    <scope>NUCLEOTIDE SEQUENCE</scope>
    <source>
        <strain evidence="4">S-188037</strain>
    </source>
</reference>
<evidence type="ECO:0000256" key="2">
    <source>
        <dbReference type="ARBA" id="ARBA00023186"/>
    </source>
</evidence>
<protein>
    <submittedName>
        <fullName evidence="4">Uncharacterized protein</fullName>
    </submittedName>
</protein>
<dbReference type="GO" id="GO:0005634">
    <property type="term" value="C:nucleus"/>
    <property type="evidence" value="ECO:0007669"/>
    <property type="project" value="InterPro"/>
</dbReference>
<evidence type="ECO:0000256" key="1">
    <source>
        <dbReference type="ARBA" id="ARBA00009947"/>
    </source>
</evidence>
<comment type="similarity">
    <text evidence="1 3">Belongs to the nucleosome assembly protein (NAP) family.</text>
</comment>
<dbReference type="Gene3D" id="3.30.1120.90">
    <property type="entry name" value="Nucleosome assembly protein"/>
    <property type="match status" value="2"/>
</dbReference>
<accession>A0AAD4X630</accession>
<dbReference type="InterPro" id="IPR002164">
    <property type="entry name" value="NAP_family"/>
</dbReference>
<dbReference type="GO" id="GO:0042393">
    <property type="term" value="F:histone binding"/>
    <property type="evidence" value="ECO:0007669"/>
    <property type="project" value="UniProtKB-ARBA"/>
</dbReference>
<dbReference type="GO" id="GO:0000724">
    <property type="term" value="P:double-strand break repair via homologous recombination"/>
    <property type="evidence" value="ECO:0007669"/>
    <property type="project" value="UniProtKB-ARBA"/>
</dbReference>
<evidence type="ECO:0000313" key="4">
    <source>
        <dbReference type="EMBL" id="KAI3852534.1"/>
    </source>
</evidence>
<organism evidence="4 5">
    <name type="scientific">Papaver atlanticum</name>
    <dbReference type="NCBI Taxonomy" id="357466"/>
    <lineage>
        <taxon>Eukaryota</taxon>
        <taxon>Viridiplantae</taxon>
        <taxon>Streptophyta</taxon>
        <taxon>Embryophyta</taxon>
        <taxon>Tracheophyta</taxon>
        <taxon>Spermatophyta</taxon>
        <taxon>Magnoliopsida</taxon>
        <taxon>Ranunculales</taxon>
        <taxon>Papaveraceae</taxon>
        <taxon>Papaveroideae</taxon>
        <taxon>Papaver</taxon>
    </lineage>
</organism>
<keyword evidence="2" id="KW-0143">Chaperone</keyword>